<keyword evidence="3" id="KW-1185">Reference proteome</keyword>
<feature type="region of interest" description="Disordered" evidence="1">
    <location>
        <begin position="41"/>
        <end position="68"/>
    </location>
</feature>
<reference evidence="2" key="2">
    <citation type="journal article" date="2023" name="Int. J. Mol. Sci.">
        <title>De Novo Assembly and Annotation of 11 Diverse Shrub Willow (Salix) Genomes Reveals Novel Gene Organization in Sex-Linked Regions.</title>
        <authorList>
            <person name="Hyden B."/>
            <person name="Feng K."/>
            <person name="Yates T.B."/>
            <person name="Jawdy S."/>
            <person name="Cereghino C."/>
            <person name="Smart L.B."/>
            <person name="Muchero W."/>
        </authorList>
    </citation>
    <scope>NUCLEOTIDE SEQUENCE</scope>
    <source>
        <tissue evidence="2">Shoot tip</tissue>
    </source>
</reference>
<organism evidence="2 3">
    <name type="scientific">Salix purpurea</name>
    <name type="common">Purple osier willow</name>
    <dbReference type="NCBI Taxonomy" id="77065"/>
    <lineage>
        <taxon>Eukaryota</taxon>
        <taxon>Viridiplantae</taxon>
        <taxon>Streptophyta</taxon>
        <taxon>Embryophyta</taxon>
        <taxon>Tracheophyta</taxon>
        <taxon>Spermatophyta</taxon>
        <taxon>Magnoliopsida</taxon>
        <taxon>eudicotyledons</taxon>
        <taxon>Gunneridae</taxon>
        <taxon>Pentapetalae</taxon>
        <taxon>rosids</taxon>
        <taxon>fabids</taxon>
        <taxon>Malpighiales</taxon>
        <taxon>Salicaceae</taxon>
        <taxon>Saliceae</taxon>
        <taxon>Salix</taxon>
    </lineage>
</organism>
<dbReference type="OrthoDB" id="4703at2759"/>
<dbReference type="EMBL" id="JAPFFK010000017">
    <property type="protein sequence ID" value="KAJ6700153.1"/>
    <property type="molecule type" value="Genomic_DNA"/>
</dbReference>
<reference evidence="2" key="1">
    <citation type="submission" date="2022-11" db="EMBL/GenBank/DDBJ databases">
        <authorList>
            <person name="Hyden B.L."/>
            <person name="Feng K."/>
            <person name="Yates T."/>
            <person name="Jawdy S."/>
            <person name="Smart L.B."/>
            <person name="Muchero W."/>
        </authorList>
    </citation>
    <scope>NUCLEOTIDE SEQUENCE</scope>
    <source>
        <tissue evidence="2">Shoot tip</tissue>
    </source>
</reference>
<name>A0A9Q0Q555_SALPP</name>
<protein>
    <submittedName>
        <fullName evidence="2">Uncharacterized protein</fullName>
    </submittedName>
</protein>
<gene>
    <name evidence="2" type="ORF">OIU79_013232</name>
</gene>
<dbReference type="Proteomes" id="UP001151532">
    <property type="component" value="Chromosome 6"/>
</dbReference>
<proteinExistence type="predicted"/>
<dbReference type="AlphaFoldDB" id="A0A9Q0Q555"/>
<evidence type="ECO:0000313" key="3">
    <source>
        <dbReference type="Proteomes" id="UP001151532"/>
    </source>
</evidence>
<comment type="caution">
    <text evidence="2">The sequence shown here is derived from an EMBL/GenBank/DDBJ whole genome shotgun (WGS) entry which is preliminary data.</text>
</comment>
<feature type="compositionally biased region" description="Polar residues" evidence="1">
    <location>
        <begin position="50"/>
        <end position="62"/>
    </location>
</feature>
<accession>A0A9Q0Q555</accession>
<evidence type="ECO:0000313" key="2">
    <source>
        <dbReference type="EMBL" id="KAJ6700153.1"/>
    </source>
</evidence>
<sequence>MLTTKVVEKDLSKHKGPHFACGSLSEDESAIVVSTPLPNVPVPLKKPVNDSGNNPKSNQPLSVSIKPAKILTSDDQPYGSWIR</sequence>
<evidence type="ECO:0000256" key="1">
    <source>
        <dbReference type="SAM" id="MobiDB-lite"/>
    </source>
</evidence>